<proteinExistence type="predicted"/>
<reference evidence="1 2" key="1">
    <citation type="submission" date="2021-01" db="EMBL/GenBank/DDBJ databases">
        <title>Roseomonas sp. nov, a bacterium isolated from an oil production mixture in Yumen Oilfield.</title>
        <authorList>
            <person name="Wu D."/>
        </authorList>
    </citation>
    <scope>NUCLEOTIDE SEQUENCE [LARGE SCALE GENOMIC DNA]</scope>
    <source>
        <strain evidence="1 2">ROY-5-3</strain>
    </source>
</reference>
<evidence type="ECO:0000313" key="1">
    <source>
        <dbReference type="EMBL" id="MBU8545122.1"/>
    </source>
</evidence>
<name>A0ABS6H8T4_9PROT</name>
<dbReference type="RefSeq" id="WP_216876910.1">
    <property type="nucleotide sequence ID" value="NZ_JAERQM010000004.1"/>
</dbReference>
<evidence type="ECO:0000313" key="2">
    <source>
        <dbReference type="Proteomes" id="UP000689967"/>
    </source>
</evidence>
<comment type="caution">
    <text evidence="1">The sequence shown here is derived from an EMBL/GenBank/DDBJ whole genome shotgun (WGS) entry which is preliminary data.</text>
</comment>
<keyword evidence="2" id="KW-1185">Reference proteome</keyword>
<organism evidence="1 2">
    <name type="scientific">Falsiroseomonas oleicola</name>
    <dbReference type="NCBI Taxonomy" id="2801474"/>
    <lineage>
        <taxon>Bacteria</taxon>
        <taxon>Pseudomonadati</taxon>
        <taxon>Pseudomonadota</taxon>
        <taxon>Alphaproteobacteria</taxon>
        <taxon>Acetobacterales</taxon>
        <taxon>Roseomonadaceae</taxon>
        <taxon>Falsiroseomonas</taxon>
    </lineage>
</organism>
<dbReference type="EMBL" id="JAERQM010000004">
    <property type="protein sequence ID" value="MBU8545122.1"/>
    <property type="molecule type" value="Genomic_DNA"/>
</dbReference>
<dbReference type="Proteomes" id="UP000689967">
    <property type="component" value="Unassembled WGS sequence"/>
</dbReference>
<protein>
    <submittedName>
        <fullName evidence="1">Uncharacterized protein</fullName>
    </submittedName>
</protein>
<accession>A0ABS6H8T4</accession>
<sequence>MMQLPEVNAAAKIAAQAKLPAGMQVLRAESKAVSDAEGKEALRVLLVLDDAAGQRDLGDAALSVIVAVLDALQQRGETRFPIIEFATNAELQADADPES</sequence>
<gene>
    <name evidence="1" type="ORF">JJQ90_15485</name>
</gene>